<dbReference type="RefSeq" id="WP_090797215.1">
    <property type="nucleotide sequence ID" value="NZ_FMYI01000013.1"/>
</dbReference>
<proteinExistence type="predicted"/>
<keyword evidence="1" id="KW-0472">Membrane</keyword>
<name>A0A1G6N0G4_9BACI</name>
<dbReference type="AlphaFoldDB" id="A0A1G6N0G4"/>
<evidence type="ECO:0000313" key="3">
    <source>
        <dbReference type="EMBL" id="SDC61312.1"/>
    </source>
</evidence>
<reference evidence="4" key="1">
    <citation type="submission" date="2016-09" db="EMBL/GenBank/DDBJ databases">
        <authorList>
            <person name="Varghese N."/>
            <person name="Submissions S."/>
        </authorList>
    </citation>
    <scope>NUCLEOTIDE SEQUENCE [LARGE SCALE GENOMIC DNA]</scope>
    <source>
        <strain evidence="4">S5</strain>
    </source>
</reference>
<feature type="domain" description="VanZ-like" evidence="2">
    <location>
        <begin position="57"/>
        <end position="169"/>
    </location>
</feature>
<dbReference type="EMBL" id="FMYI01000013">
    <property type="protein sequence ID" value="SDC61312.1"/>
    <property type="molecule type" value="Genomic_DNA"/>
</dbReference>
<dbReference type="OrthoDB" id="4822551at2"/>
<evidence type="ECO:0000313" key="4">
    <source>
        <dbReference type="Proteomes" id="UP000242949"/>
    </source>
</evidence>
<keyword evidence="4" id="KW-1185">Reference proteome</keyword>
<protein>
    <submittedName>
        <fullName evidence="3">VanZ like family protein</fullName>
    </submittedName>
</protein>
<dbReference type="PANTHER" id="PTHR36834:SF1">
    <property type="entry name" value="INTEGRAL MEMBRANE PROTEIN"/>
    <property type="match status" value="1"/>
</dbReference>
<evidence type="ECO:0000259" key="2">
    <source>
        <dbReference type="Pfam" id="PF04892"/>
    </source>
</evidence>
<accession>A0A1G6N0G4</accession>
<keyword evidence="1" id="KW-0812">Transmembrane</keyword>
<dbReference type="InterPro" id="IPR053150">
    <property type="entry name" value="Teicoplanin_resist-assoc"/>
</dbReference>
<keyword evidence="1" id="KW-1133">Transmembrane helix</keyword>
<dbReference type="STRING" id="1612202.SAMN05421734_11331"/>
<feature type="transmembrane region" description="Helical" evidence="1">
    <location>
        <begin position="128"/>
        <end position="149"/>
    </location>
</feature>
<dbReference type="Proteomes" id="UP000242949">
    <property type="component" value="Unassembled WGS sequence"/>
</dbReference>
<gene>
    <name evidence="3" type="ORF">SAMN05421734_11331</name>
</gene>
<feature type="transmembrane region" description="Helical" evidence="1">
    <location>
        <begin position="42"/>
        <end position="66"/>
    </location>
</feature>
<evidence type="ECO:0000256" key="1">
    <source>
        <dbReference type="SAM" id="Phobius"/>
    </source>
</evidence>
<feature type="transmembrane region" description="Helical" evidence="1">
    <location>
        <begin position="12"/>
        <end position="30"/>
    </location>
</feature>
<feature type="transmembrane region" description="Helical" evidence="1">
    <location>
        <begin position="155"/>
        <end position="172"/>
    </location>
</feature>
<feature type="transmembrane region" description="Helical" evidence="1">
    <location>
        <begin position="96"/>
        <end position="116"/>
    </location>
</feature>
<dbReference type="PANTHER" id="PTHR36834">
    <property type="entry name" value="MEMBRANE PROTEIN-RELATED"/>
    <property type="match status" value="1"/>
</dbReference>
<dbReference type="InterPro" id="IPR006976">
    <property type="entry name" value="VanZ-like"/>
</dbReference>
<organism evidence="3 4">
    <name type="scientific">Pelagirhabdus alkalitolerans</name>
    <dbReference type="NCBI Taxonomy" id="1612202"/>
    <lineage>
        <taxon>Bacteria</taxon>
        <taxon>Bacillati</taxon>
        <taxon>Bacillota</taxon>
        <taxon>Bacilli</taxon>
        <taxon>Bacillales</taxon>
        <taxon>Bacillaceae</taxon>
        <taxon>Pelagirhabdus</taxon>
    </lineage>
</organism>
<dbReference type="Pfam" id="PF04892">
    <property type="entry name" value="VanZ"/>
    <property type="match status" value="1"/>
</dbReference>
<sequence length="182" mass="21291">MTQLWRTFNQVIPYFAVIIPFLILIGWAVYRRLRKKEKKKKEALYLASVNIFLALSSISIIMVTLLPRPYEGRTLQIIPFFSMWDNIVNFIHYTDLIRNLGFNILLFIPFGLFLCLKLPSCKLMKITYIGMIFSICIEIAQFILSIGRITNIDDVILNTLGTFIGAFMGMYIREKIIKFQFK</sequence>